<keyword evidence="3" id="KW-1185">Reference proteome</keyword>
<reference evidence="3 4" key="1">
    <citation type="submission" date="2018-03" db="EMBL/GenBank/DDBJ databases">
        <title>Whole genome sequencing of Histamine producing bacteria.</title>
        <authorList>
            <person name="Butler K."/>
        </authorList>
    </citation>
    <scope>NUCLEOTIDE SEQUENCE [LARGE SCALE GENOMIC DNA]</scope>
    <source>
        <strain evidence="2 4">FS-6.1</strain>
        <strain evidence="1 3">FS-6.2</strain>
    </source>
</reference>
<organism evidence="2 4">
    <name type="scientific">Photobacterium phosphoreum</name>
    <dbReference type="NCBI Taxonomy" id="659"/>
    <lineage>
        <taxon>Bacteria</taxon>
        <taxon>Pseudomonadati</taxon>
        <taxon>Pseudomonadota</taxon>
        <taxon>Gammaproteobacteria</taxon>
        <taxon>Vibrionales</taxon>
        <taxon>Vibrionaceae</taxon>
        <taxon>Photobacterium</taxon>
    </lineage>
</organism>
<gene>
    <name evidence="2" type="ORF">C9J18_20180</name>
    <name evidence="1" type="ORF">CTM96_19555</name>
</gene>
<name>A0A2T3JCU2_PHOPO</name>
<dbReference type="AlphaFoldDB" id="A0A2T3JCU2"/>
<dbReference type="PROSITE" id="PS51257">
    <property type="entry name" value="PROKAR_LIPOPROTEIN"/>
    <property type="match status" value="1"/>
</dbReference>
<sequence>MKKTSLILVMSIILFGCNSDDIKGTIDNVNNVIDNAGDAIDSLNDIASDHNDDIAELDTHSLTNTQKQNYAQISTDVNTLVLSVAGMCVDKQDAINPDFTTLSCNIADHLTDLAITEFSNIMLLNGKLDITRQNKNLFIINTNEDVTFKAPIISSNTISYQLQGDNKISVQVSNEDDSSLLTSFSGFYTDGSQSDNSSWTIESINNQSFSFTDDDNTQLIALTNGQAQLISKDNQTYGWSTNTTGKVILK</sequence>
<comment type="caution">
    <text evidence="2">The sequence shown here is derived from an EMBL/GenBank/DDBJ whole genome shotgun (WGS) entry which is preliminary data.</text>
</comment>
<dbReference type="EMBL" id="PYMO01000031">
    <property type="protein sequence ID" value="PSU20515.1"/>
    <property type="molecule type" value="Genomic_DNA"/>
</dbReference>
<dbReference type="EMBL" id="PYMP01000030">
    <property type="protein sequence ID" value="PSU46679.1"/>
    <property type="molecule type" value="Genomic_DNA"/>
</dbReference>
<accession>A0A2T3JCU2</accession>
<protein>
    <submittedName>
        <fullName evidence="2">Uncharacterized protein</fullName>
    </submittedName>
</protein>
<proteinExistence type="predicted"/>
<evidence type="ECO:0000313" key="4">
    <source>
        <dbReference type="Proteomes" id="UP000241618"/>
    </source>
</evidence>
<evidence type="ECO:0000313" key="3">
    <source>
        <dbReference type="Proteomes" id="UP000241405"/>
    </source>
</evidence>
<evidence type="ECO:0000313" key="1">
    <source>
        <dbReference type="EMBL" id="PSU20515.1"/>
    </source>
</evidence>
<dbReference type="Proteomes" id="UP000241405">
    <property type="component" value="Unassembled WGS sequence"/>
</dbReference>
<dbReference type="Proteomes" id="UP000241618">
    <property type="component" value="Unassembled WGS sequence"/>
</dbReference>
<evidence type="ECO:0000313" key="2">
    <source>
        <dbReference type="EMBL" id="PSU46679.1"/>
    </source>
</evidence>
<dbReference type="RefSeq" id="WP_107191379.1">
    <property type="nucleotide sequence ID" value="NZ_PYMN01000032.1"/>
</dbReference>